<sequence length="76" mass="8064">MADADVDMPDAAGPSKAVVKSKGGDGDGKKRFEVKKWSAVALWAWDIVVGPYITSHHITYTSPLPARPAGLKPSIC</sequence>
<accession>S8A844</accession>
<name>S8A844_DACHA</name>
<gene>
    <name evidence="2" type="ORF">H072_7213</name>
</gene>
<dbReference type="EMBL" id="AQGS01000506">
    <property type="protein sequence ID" value="EPS39019.1"/>
    <property type="molecule type" value="Genomic_DNA"/>
</dbReference>
<reference evidence="3" key="2">
    <citation type="submission" date="2013-04" db="EMBL/GenBank/DDBJ databases">
        <title>Genomic mechanisms accounting for the adaptation to parasitism in nematode-trapping fungi.</title>
        <authorList>
            <person name="Ahren D.G."/>
        </authorList>
    </citation>
    <scope>NUCLEOTIDE SEQUENCE [LARGE SCALE GENOMIC DNA]</scope>
    <source>
        <strain evidence="3">CBS 200.50</strain>
    </source>
</reference>
<reference evidence="2 3" key="1">
    <citation type="journal article" date="2013" name="PLoS Genet.">
        <title>Genomic mechanisms accounting for the adaptation to parasitism in nematode-trapping fungi.</title>
        <authorList>
            <person name="Meerupati T."/>
            <person name="Andersson K.M."/>
            <person name="Friman E."/>
            <person name="Kumar D."/>
            <person name="Tunlid A."/>
            <person name="Ahren D."/>
        </authorList>
    </citation>
    <scope>NUCLEOTIDE SEQUENCE [LARGE SCALE GENOMIC DNA]</scope>
    <source>
        <strain evidence="2 3">CBS 200.50</strain>
    </source>
</reference>
<dbReference type="STRING" id="1284197.S8A844"/>
<proteinExistence type="predicted"/>
<dbReference type="OrthoDB" id="8962942at2759"/>
<evidence type="ECO:0000256" key="1">
    <source>
        <dbReference type="SAM" id="MobiDB-lite"/>
    </source>
</evidence>
<keyword evidence="3" id="KW-1185">Reference proteome</keyword>
<evidence type="ECO:0000313" key="2">
    <source>
        <dbReference type="EMBL" id="EPS39019.1"/>
    </source>
</evidence>
<protein>
    <submittedName>
        <fullName evidence="2">Uncharacterized protein</fullName>
    </submittedName>
</protein>
<comment type="caution">
    <text evidence="2">The sequence shown here is derived from an EMBL/GenBank/DDBJ whole genome shotgun (WGS) entry which is preliminary data.</text>
</comment>
<dbReference type="HOGENOM" id="CLU_115512_4_2_1"/>
<feature type="compositionally biased region" description="Low complexity" evidence="1">
    <location>
        <begin position="9"/>
        <end position="21"/>
    </location>
</feature>
<evidence type="ECO:0000313" key="3">
    <source>
        <dbReference type="Proteomes" id="UP000015100"/>
    </source>
</evidence>
<feature type="region of interest" description="Disordered" evidence="1">
    <location>
        <begin position="1"/>
        <end position="30"/>
    </location>
</feature>
<dbReference type="AlphaFoldDB" id="S8A844"/>
<dbReference type="Proteomes" id="UP000015100">
    <property type="component" value="Unassembled WGS sequence"/>
</dbReference>
<organism evidence="2 3">
    <name type="scientific">Dactylellina haptotyla (strain CBS 200.50)</name>
    <name type="common">Nematode-trapping fungus</name>
    <name type="synonym">Monacrosporium haptotylum</name>
    <dbReference type="NCBI Taxonomy" id="1284197"/>
    <lineage>
        <taxon>Eukaryota</taxon>
        <taxon>Fungi</taxon>
        <taxon>Dikarya</taxon>
        <taxon>Ascomycota</taxon>
        <taxon>Pezizomycotina</taxon>
        <taxon>Orbiliomycetes</taxon>
        <taxon>Orbiliales</taxon>
        <taxon>Orbiliaceae</taxon>
        <taxon>Dactylellina</taxon>
    </lineage>
</organism>